<evidence type="ECO:0000313" key="2">
    <source>
        <dbReference type="EMBL" id="KIK06302.1"/>
    </source>
</evidence>
<dbReference type="Proteomes" id="UP000054477">
    <property type="component" value="Unassembled WGS sequence"/>
</dbReference>
<organism evidence="2 3">
    <name type="scientific">Laccaria amethystina LaAM-08-1</name>
    <dbReference type="NCBI Taxonomy" id="1095629"/>
    <lineage>
        <taxon>Eukaryota</taxon>
        <taxon>Fungi</taxon>
        <taxon>Dikarya</taxon>
        <taxon>Basidiomycota</taxon>
        <taxon>Agaricomycotina</taxon>
        <taxon>Agaricomycetes</taxon>
        <taxon>Agaricomycetidae</taxon>
        <taxon>Agaricales</taxon>
        <taxon>Agaricineae</taxon>
        <taxon>Hydnangiaceae</taxon>
        <taxon>Laccaria</taxon>
    </lineage>
</organism>
<protein>
    <submittedName>
        <fullName evidence="2">Uncharacterized protein</fullName>
    </submittedName>
</protein>
<gene>
    <name evidence="2" type="ORF">K443DRAFT_290583</name>
</gene>
<accession>A0A0C9Y7V2</accession>
<keyword evidence="3" id="KW-1185">Reference proteome</keyword>
<evidence type="ECO:0000313" key="3">
    <source>
        <dbReference type="Proteomes" id="UP000054477"/>
    </source>
</evidence>
<dbReference type="AlphaFoldDB" id="A0A0C9Y7V2"/>
<reference evidence="2 3" key="1">
    <citation type="submission" date="2014-04" db="EMBL/GenBank/DDBJ databases">
        <authorList>
            <consortium name="DOE Joint Genome Institute"/>
            <person name="Kuo A."/>
            <person name="Kohler A."/>
            <person name="Nagy L.G."/>
            <person name="Floudas D."/>
            <person name="Copeland A."/>
            <person name="Barry K.W."/>
            <person name="Cichocki N."/>
            <person name="Veneault-Fourrey C."/>
            <person name="LaButti K."/>
            <person name="Lindquist E.A."/>
            <person name="Lipzen A."/>
            <person name="Lundell T."/>
            <person name="Morin E."/>
            <person name="Murat C."/>
            <person name="Sun H."/>
            <person name="Tunlid A."/>
            <person name="Henrissat B."/>
            <person name="Grigoriev I.V."/>
            <person name="Hibbett D.S."/>
            <person name="Martin F."/>
            <person name="Nordberg H.P."/>
            <person name="Cantor M.N."/>
            <person name="Hua S.X."/>
        </authorList>
    </citation>
    <scope>NUCLEOTIDE SEQUENCE [LARGE SCALE GENOMIC DNA]</scope>
    <source>
        <strain evidence="2 3">LaAM-08-1</strain>
    </source>
</reference>
<evidence type="ECO:0000256" key="1">
    <source>
        <dbReference type="SAM" id="MobiDB-lite"/>
    </source>
</evidence>
<reference evidence="3" key="2">
    <citation type="submission" date="2015-01" db="EMBL/GenBank/DDBJ databases">
        <title>Evolutionary Origins and Diversification of the Mycorrhizal Mutualists.</title>
        <authorList>
            <consortium name="DOE Joint Genome Institute"/>
            <consortium name="Mycorrhizal Genomics Consortium"/>
            <person name="Kohler A."/>
            <person name="Kuo A."/>
            <person name="Nagy L.G."/>
            <person name="Floudas D."/>
            <person name="Copeland A."/>
            <person name="Barry K.W."/>
            <person name="Cichocki N."/>
            <person name="Veneault-Fourrey C."/>
            <person name="LaButti K."/>
            <person name="Lindquist E.A."/>
            <person name="Lipzen A."/>
            <person name="Lundell T."/>
            <person name="Morin E."/>
            <person name="Murat C."/>
            <person name="Riley R."/>
            <person name="Ohm R."/>
            <person name="Sun H."/>
            <person name="Tunlid A."/>
            <person name="Henrissat B."/>
            <person name="Grigoriev I.V."/>
            <person name="Hibbett D.S."/>
            <person name="Martin F."/>
        </authorList>
    </citation>
    <scope>NUCLEOTIDE SEQUENCE [LARGE SCALE GENOMIC DNA]</scope>
    <source>
        <strain evidence="3">LaAM-08-1</strain>
    </source>
</reference>
<dbReference type="HOGENOM" id="CLU_2961131_0_0_1"/>
<sequence length="59" mass="6655">MPTRRYSHCVPFVRTLRNLVAAKHKAPVRTQRLEKIIGRHHTNDGDNNAPAIGVPSLSR</sequence>
<proteinExistence type="predicted"/>
<feature type="region of interest" description="Disordered" evidence="1">
    <location>
        <begin position="37"/>
        <end position="59"/>
    </location>
</feature>
<name>A0A0C9Y7V2_9AGAR</name>
<dbReference type="EMBL" id="KN838554">
    <property type="protein sequence ID" value="KIK06302.1"/>
    <property type="molecule type" value="Genomic_DNA"/>
</dbReference>